<evidence type="ECO:0000256" key="2">
    <source>
        <dbReference type="ARBA" id="ARBA00008156"/>
    </source>
</evidence>
<organism evidence="7 8">
    <name type="scientific">Chlamydomonas incerta</name>
    <dbReference type="NCBI Taxonomy" id="51695"/>
    <lineage>
        <taxon>Eukaryota</taxon>
        <taxon>Viridiplantae</taxon>
        <taxon>Chlorophyta</taxon>
        <taxon>core chlorophytes</taxon>
        <taxon>Chlorophyceae</taxon>
        <taxon>CS clade</taxon>
        <taxon>Chlamydomonadales</taxon>
        <taxon>Chlamydomonadaceae</taxon>
        <taxon>Chlamydomonas</taxon>
    </lineage>
</organism>
<sequence>MLRLLAVLLSLGVLVRGQTPEVCWVRSMALYGINNALSATNRVTSAAGGSILVSGDDALGCFEKTGELRWVFSFQRLWETVVDNGTFTYPARQDGANPMWVDPVTQLVFLGASSRVLYAIDIATGALRWSWSGARSVFESVTGGDGRVHVETTDFKHWALDIATGRVLWAAEFRRVSNYQTGVFNGVLVRPNIDGWIFALNATNGALLWESREPDVVQQLWEPDMPFRTFPAYPLGVAYISDSAGNAFAFDLSTGKVVWKVPAIEGFSTNYNRRMNLELWGDNLIIQAQGFVAIQNGFNYGIMRAVNALTGEELWLRDNVYPGMCGMTVSQQGLLIYSAFIQPYSSRTPYAPSEVDFRNQLVAIREDGSEVWKFEISGKSCTGSLQQLDGMVVYLYNDVAAGSNYTLQLVTLPTVIGEGAKTCAADVPSPALPPMKPNLPTPSMRLPAENGGAYCWRQTMAYKPLGSPATDGARVYIQDNAGLILAIDIESGEVVWKAFAGPGSEAMGYPTNLLVADGRLYLGTANKEVQVRDAATGHLLWRRKSGTRPGQANWFTSFYGYPAYANGIMYIGTPDAFINAFNATTGEEVWTYYIGLYRPDTVQYSAADNLVYAIGHDADSGANDQQTALFMALDGSDGSVVWQRPIDSFVSESGFINIVNGYTVFATWEGEIRAYSVGRGGGDLLWTYIIGPDMIGQQESALLVDGTSLGLAGTDVVFWGDSDSNVTALRTSDLTILWRISVMDIGLFPEMESLPQPYLWLQFTLSNGALYIPTSQGLFVLNATNGAPLWTDLRGRVNANVLVVERPGVGAQVIYGRYLSNVDSNVPSCRPSNPTAGGVSTLATEDVTTIRIPVASPVTAPMLTATSSPSPSPSPSPPAKPSPAASPALAASPVPIPTPAPTCPPCPTRTNCSAPAPAPTNPTARTSASVSLGLTVVSVKLLKADKGSQDRLEGAVSKLIDSRSTRVHVTSVEAVGSSSSGAAVVRFSLKASSSRALGAAVDELQDAVLDGKLQAALGAKSVRVGALAAVKVRSLVVAP</sequence>
<name>A0A835W468_CHLIN</name>
<dbReference type="SUPFAM" id="SSF50998">
    <property type="entry name" value="Quinoprotein alcohol dehydrogenase-like"/>
    <property type="match status" value="2"/>
</dbReference>
<dbReference type="OrthoDB" id="536707at2759"/>
<dbReference type="InterPro" id="IPR018391">
    <property type="entry name" value="PQQ_b-propeller_rpt"/>
</dbReference>
<dbReference type="AlphaFoldDB" id="A0A835W468"/>
<feature type="compositionally biased region" description="Pro residues" evidence="4">
    <location>
        <begin position="870"/>
        <end position="881"/>
    </location>
</feature>
<dbReference type="Gene3D" id="2.130.10.10">
    <property type="entry name" value="YVTN repeat-like/Quinoprotein amine dehydrogenase"/>
    <property type="match status" value="2"/>
</dbReference>
<dbReference type="Gene3D" id="2.40.128.630">
    <property type="match status" value="1"/>
</dbReference>
<evidence type="ECO:0000256" key="5">
    <source>
        <dbReference type="SAM" id="SignalP"/>
    </source>
</evidence>
<feature type="domain" description="Pyrrolo-quinoline quinone repeat" evidence="6">
    <location>
        <begin position="449"/>
        <end position="625"/>
    </location>
</feature>
<keyword evidence="5" id="KW-0732">Signal</keyword>
<keyword evidence="3" id="KW-0560">Oxidoreductase</keyword>
<dbReference type="EMBL" id="JAEHOC010000015">
    <property type="protein sequence ID" value="KAG2435236.1"/>
    <property type="molecule type" value="Genomic_DNA"/>
</dbReference>
<dbReference type="Proteomes" id="UP000650467">
    <property type="component" value="Unassembled WGS sequence"/>
</dbReference>
<feature type="signal peptide" evidence="5">
    <location>
        <begin position="1"/>
        <end position="17"/>
    </location>
</feature>
<gene>
    <name evidence="7" type="ORF">HXX76_007315</name>
</gene>
<feature type="region of interest" description="Disordered" evidence="4">
    <location>
        <begin position="861"/>
        <end position="896"/>
    </location>
</feature>
<evidence type="ECO:0000256" key="3">
    <source>
        <dbReference type="ARBA" id="ARBA00023002"/>
    </source>
</evidence>
<feature type="chain" id="PRO_5032740195" description="Pyrrolo-quinoline quinone repeat domain-containing protein" evidence="5">
    <location>
        <begin position="18"/>
        <end position="1039"/>
    </location>
</feature>
<proteinExistence type="inferred from homology"/>
<comment type="caution">
    <text evidence="7">The sequence shown here is derived from an EMBL/GenBank/DDBJ whole genome shotgun (WGS) entry which is preliminary data.</text>
</comment>
<dbReference type="SMART" id="SM00564">
    <property type="entry name" value="PQQ"/>
    <property type="match status" value="13"/>
</dbReference>
<dbReference type="InterPro" id="IPR011047">
    <property type="entry name" value="Quinoprotein_ADH-like_sf"/>
</dbReference>
<feature type="compositionally biased region" description="Low complexity" evidence="4">
    <location>
        <begin position="882"/>
        <end position="893"/>
    </location>
</feature>
<reference evidence="7" key="1">
    <citation type="journal article" date="2020" name="bioRxiv">
        <title>Comparative genomics of Chlamydomonas.</title>
        <authorList>
            <person name="Craig R.J."/>
            <person name="Hasan A.R."/>
            <person name="Ness R.W."/>
            <person name="Keightley P.D."/>
        </authorList>
    </citation>
    <scope>NUCLEOTIDE SEQUENCE</scope>
    <source>
        <strain evidence="7">SAG 7.73</strain>
    </source>
</reference>
<evidence type="ECO:0000313" key="8">
    <source>
        <dbReference type="Proteomes" id="UP000650467"/>
    </source>
</evidence>
<dbReference type="Pfam" id="PF13360">
    <property type="entry name" value="PQQ_2"/>
    <property type="match status" value="2"/>
</dbReference>
<dbReference type="InterPro" id="IPR002372">
    <property type="entry name" value="PQQ_rpt_dom"/>
</dbReference>
<dbReference type="InterPro" id="IPR015943">
    <property type="entry name" value="WD40/YVTN_repeat-like_dom_sf"/>
</dbReference>
<dbReference type="GO" id="GO:0016491">
    <property type="term" value="F:oxidoreductase activity"/>
    <property type="evidence" value="ECO:0007669"/>
    <property type="project" value="UniProtKB-KW"/>
</dbReference>
<evidence type="ECO:0000256" key="1">
    <source>
        <dbReference type="ARBA" id="ARBA00001931"/>
    </source>
</evidence>
<evidence type="ECO:0000256" key="4">
    <source>
        <dbReference type="SAM" id="MobiDB-lite"/>
    </source>
</evidence>
<dbReference type="PANTHER" id="PTHR32303:SF10">
    <property type="entry name" value="OUTER MEMBRANE PROTEIN ASSEMBLY FACTOR BAMB"/>
    <property type="match status" value="1"/>
</dbReference>
<dbReference type="PANTHER" id="PTHR32303">
    <property type="entry name" value="QUINOPROTEIN ALCOHOL DEHYDROGENASE (CYTOCHROME C)"/>
    <property type="match status" value="1"/>
</dbReference>
<comment type="cofactor">
    <cofactor evidence="1">
        <name>pyrroloquinoline quinone</name>
        <dbReference type="ChEBI" id="CHEBI:58442"/>
    </cofactor>
</comment>
<evidence type="ECO:0000313" key="7">
    <source>
        <dbReference type="EMBL" id="KAG2435236.1"/>
    </source>
</evidence>
<evidence type="ECO:0000259" key="6">
    <source>
        <dbReference type="Pfam" id="PF13360"/>
    </source>
</evidence>
<comment type="similarity">
    <text evidence="2">Belongs to the bacterial PQQ dehydrogenase family.</text>
</comment>
<protein>
    <recommendedName>
        <fullName evidence="6">Pyrrolo-quinoline quinone repeat domain-containing protein</fullName>
    </recommendedName>
</protein>
<accession>A0A835W468</accession>
<feature type="domain" description="Pyrrolo-quinoline quinone repeat" evidence="6">
    <location>
        <begin position="194"/>
        <end position="406"/>
    </location>
</feature>
<keyword evidence="8" id="KW-1185">Reference proteome</keyword>